<sequence length="160" mass="18386">MTVKLPFTINAGILDFEPVQRRVSPRYTKGLLTISKADSIDEDEDDMDILNFKWKPLDTNSEEDHSQVIEKVLFPGEQIIVPYTHLKKSQQFPNSLIYLLTFSSGEIVPFYIQEQDPTSKVETYQLAKDDMKGDGSRNILTKMNDDLMNIFTSIIKGDYE</sequence>
<accession>A0A1L0D043</accession>
<dbReference type="Proteomes" id="UP000183365">
    <property type="component" value="Unassembled WGS sequence"/>
</dbReference>
<gene>
    <name evidence="2" type="ORF">HGUI_02671</name>
</gene>
<dbReference type="Gene3D" id="2.30.29.70">
    <property type="entry name" value="Proteasomal ubiquitin receptor Rpn13/ADRM1"/>
    <property type="match status" value="1"/>
</dbReference>
<dbReference type="AlphaFoldDB" id="A0A1L0D043"/>
<evidence type="ECO:0000313" key="2">
    <source>
        <dbReference type="EMBL" id="SGZ40471.1"/>
    </source>
</evidence>
<name>A0A1L0D043_9ASCO</name>
<dbReference type="VEuPathDB" id="FungiDB:HGUI_02671"/>
<evidence type="ECO:0000259" key="1">
    <source>
        <dbReference type="PROSITE" id="PS51917"/>
    </source>
</evidence>
<dbReference type="InterPro" id="IPR038633">
    <property type="entry name" value="Rpn13/ADRM1_Pru_sf"/>
</dbReference>
<dbReference type="OrthoDB" id="3972463at2759"/>
<organism evidence="2 3">
    <name type="scientific">Hanseniaspora guilliermondii</name>
    <dbReference type="NCBI Taxonomy" id="56406"/>
    <lineage>
        <taxon>Eukaryota</taxon>
        <taxon>Fungi</taxon>
        <taxon>Dikarya</taxon>
        <taxon>Ascomycota</taxon>
        <taxon>Saccharomycotina</taxon>
        <taxon>Saccharomycetes</taxon>
        <taxon>Saccharomycodales</taxon>
        <taxon>Saccharomycodaceae</taxon>
        <taxon>Hanseniaspora</taxon>
    </lineage>
</organism>
<reference evidence="3" key="1">
    <citation type="submission" date="2016-11" db="EMBL/GenBank/DDBJ databases">
        <authorList>
            <person name="Guldener U."/>
        </authorList>
    </citation>
    <scope>NUCLEOTIDE SEQUENCE [LARGE SCALE GENOMIC DNA]</scope>
</reference>
<keyword evidence="3" id="KW-1185">Reference proteome</keyword>
<proteinExistence type="predicted"/>
<evidence type="ECO:0000313" key="3">
    <source>
        <dbReference type="Proteomes" id="UP000183365"/>
    </source>
</evidence>
<dbReference type="EMBL" id="FQNF01000051">
    <property type="protein sequence ID" value="SGZ40471.1"/>
    <property type="molecule type" value="Genomic_DNA"/>
</dbReference>
<dbReference type="Pfam" id="PF04683">
    <property type="entry name" value="Rpn13_ADRM1_Pru"/>
    <property type="match status" value="1"/>
</dbReference>
<dbReference type="PROSITE" id="PS51917">
    <property type="entry name" value="PRU"/>
    <property type="match status" value="1"/>
</dbReference>
<dbReference type="InterPro" id="IPR044868">
    <property type="entry name" value="Rpn13/ADRM1_Pru"/>
</dbReference>
<feature type="domain" description="Pru" evidence="1">
    <location>
        <begin position="1"/>
        <end position="134"/>
    </location>
</feature>
<protein>
    <recommendedName>
        <fullName evidence="1">Pru domain-containing protein</fullName>
    </recommendedName>
</protein>